<evidence type="ECO:0000256" key="2">
    <source>
        <dbReference type="ARBA" id="ARBA00022737"/>
    </source>
</evidence>
<dbReference type="InterPro" id="IPR051944">
    <property type="entry name" value="BEACH_domain_protein"/>
</dbReference>
<evidence type="ECO:0000256" key="3">
    <source>
        <dbReference type="PROSITE-ProRule" id="PRU00221"/>
    </source>
</evidence>
<dbReference type="SUPFAM" id="SSF50978">
    <property type="entry name" value="WD40 repeat-like"/>
    <property type="match status" value="1"/>
</dbReference>
<evidence type="ECO:0000313" key="8">
    <source>
        <dbReference type="Proteomes" id="UP000078046"/>
    </source>
</evidence>
<dbReference type="PROSITE" id="PS50197">
    <property type="entry name" value="BEACH"/>
    <property type="match status" value="1"/>
</dbReference>
<dbReference type="InterPro" id="IPR000409">
    <property type="entry name" value="BEACH_dom"/>
</dbReference>
<dbReference type="SUPFAM" id="SSF81837">
    <property type="entry name" value="BEACH domain"/>
    <property type="match status" value="1"/>
</dbReference>
<dbReference type="OrthoDB" id="10018316at2759"/>
<dbReference type="InterPro" id="IPR023362">
    <property type="entry name" value="PH-BEACH_dom"/>
</dbReference>
<dbReference type="PANTHER" id="PTHR46108">
    <property type="entry name" value="BLUE CHEESE"/>
    <property type="match status" value="1"/>
</dbReference>
<feature type="repeat" description="WD" evidence="3">
    <location>
        <begin position="747"/>
        <end position="788"/>
    </location>
</feature>
<dbReference type="PROSITE" id="PS51783">
    <property type="entry name" value="PH_BEACH"/>
    <property type="match status" value="1"/>
</dbReference>
<dbReference type="Proteomes" id="UP000078046">
    <property type="component" value="Unassembled WGS sequence"/>
</dbReference>
<organism evidence="7 8">
    <name type="scientific">Intoshia linei</name>
    <dbReference type="NCBI Taxonomy" id="1819745"/>
    <lineage>
        <taxon>Eukaryota</taxon>
        <taxon>Metazoa</taxon>
        <taxon>Spiralia</taxon>
        <taxon>Lophotrochozoa</taxon>
        <taxon>Mesozoa</taxon>
        <taxon>Orthonectida</taxon>
        <taxon>Rhopaluridae</taxon>
        <taxon>Intoshia</taxon>
    </lineage>
</organism>
<dbReference type="Gene3D" id="1.10.1540.10">
    <property type="entry name" value="BEACH domain"/>
    <property type="match status" value="1"/>
</dbReference>
<feature type="region of interest" description="Disordered" evidence="4">
    <location>
        <begin position="109"/>
        <end position="137"/>
    </location>
</feature>
<dbReference type="EMBL" id="LWCA01000330">
    <property type="protein sequence ID" value="OAF69132.1"/>
    <property type="molecule type" value="Genomic_DNA"/>
</dbReference>
<reference evidence="7 8" key="1">
    <citation type="submission" date="2016-04" db="EMBL/GenBank/DDBJ databases">
        <title>The genome of Intoshia linei affirms orthonectids as highly simplified spiralians.</title>
        <authorList>
            <person name="Mikhailov K.V."/>
            <person name="Slusarev G.S."/>
            <person name="Nikitin M.A."/>
            <person name="Logacheva M.D."/>
            <person name="Penin A."/>
            <person name="Aleoshin V."/>
            <person name="Panchin Y.V."/>
        </authorList>
    </citation>
    <scope>NUCLEOTIDE SEQUENCE [LARGE SCALE GENOMIC DNA]</scope>
    <source>
        <strain evidence="7">Intl2013</strain>
        <tissue evidence="7">Whole animal</tissue>
    </source>
</reference>
<dbReference type="AlphaFoldDB" id="A0A177B606"/>
<evidence type="ECO:0000259" key="5">
    <source>
        <dbReference type="PROSITE" id="PS50197"/>
    </source>
</evidence>
<proteinExistence type="predicted"/>
<dbReference type="Pfam" id="PF02138">
    <property type="entry name" value="Beach"/>
    <property type="match status" value="1"/>
</dbReference>
<accession>A0A177B606</accession>
<keyword evidence="8" id="KW-1185">Reference proteome</keyword>
<comment type="caution">
    <text evidence="7">The sequence shown here is derived from an EMBL/GenBank/DDBJ whole genome shotgun (WGS) entry which is preliminary data.</text>
</comment>
<feature type="domain" description="BEACH-type PH" evidence="6">
    <location>
        <begin position="156"/>
        <end position="281"/>
    </location>
</feature>
<dbReference type="CDD" id="cd06071">
    <property type="entry name" value="Beach"/>
    <property type="match status" value="1"/>
</dbReference>
<evidence type="ECO:0000259" key="6">
    <source>
        <dbReference type="PROSITE" id="PS51783"/>
    </source>
</evidence>
<name>A0A177B606_9BILA</name>
<protein>
    <submittedName>
        <fullName evidence="7">Uncharacterized protein</fullName>
    </submittedName>
</protein>
<evidence type="ECO:0000313" key="7">
    <source>
        <dbReference type="EMBL" id="OAF69132.1"/>
    </source>
</evidence>
<dbReference type="PROSITE" id="PS50294">
    <property type="entry name" value="WD_REPEATS_REGION"/>
    <property type="match status" value="1"/>
</dbReference>
<feature type="compositionally biased region" description="Polar residues" evidence="4">
    <location>
        <begin position="118"/>
        <end position="131"/>
    </location>
</feature>
<dbReference type="SMART" id="SM01026">
    <property type="entry name" value="Beach"/>
    <property type="match status" value="1"/>
</dbReference>
<dbReference type="InterPro" id="IPR001680">
    <property type="entry name" value="WD40_rpt"/>
</dbReference>
<dbReference type="Gene3D" id="2.30.29.30">
    <property type="entry name" value="Pleckstrin-homology domain (PH domain)/Phosphotyrosine-binding domain (PTB)"/>
    <property type="match status" value="1"/>
</dbReference>
<dbReference type="InterPro" id="IPR015943">
    <property type="entry name" value="WD40/YVTN_repeat-like_dom_sf"/>
</dbReference>
<dbReference type="SUPFAM" id="SSF50729">
    <property type="entry name" value="PH domain-like"/>
    <property type="match status" value="1"/>
</dbReference>
<dbReference type="PANTHER" id="PTHR46108:SF4">
    <property type="entry name" value="BLUE CHEESE"/>
    <property type="match status" value="1"/>
</dbReference>
<keyword evidence="2" id="KW-0677">Repeat</keyword>
<dbReference type="Pfam" id="PF00400">
    <property type="entry name" value="WD40"/>
    <property type="match status" value="2"/>
</dbReference>
<dbReference type="SMART" id="SM00320">
    <property type="entry name" value="WD40"/>
    <property type="match status" value="4"/>
</dbReference>
<dbReference type="InterPro" id="IPR036322">
    <property type="entry name" value="WD40_repeat_dom_sf"/>
</dbReference>
<dbReference type="PROSITE" id="PS50082">
    <property type="entry name" value="WD_REPEATS_2"/>
    <property type="match status" value="1"/>
</dbReference>
<evidence type="ECO:0000256" key="1">
    <source>
        <dbReference type="ARBA" id="ARBA00022574"/>
    </source>
</evidence>
<sequence>MPNLLEDINILNSQVINLLTFFLKMNRIPESFDSKIYFETYRFESFFPDEVSPRLIIFQQSEDEEIFKRKRVDTNSMNSIIQEAIQQKSLIISDENEKLLKEADDVDSDTEKGVHINDNASYTSSTSNVSEQQKKETKESVYTFERSSVVLTRILGTKERVSAIFRVSRINRLQKSDALLVFGIGRLYIIDGYTDFGDGSIVDINSIDPKSQEPIVPLAPSTENTSQIRENIIVKYKDILDCKKRRYILQRIGLEIFISNGKVIFLVCCRKERNLVYNKICLKIKNRKNHYLRGIIKNEANLTDVTTQWENGEISNFDYLMYINIESGRTYNDLMQYPIFPWILSDYKSDTLNLNDPKSFRDLSKPMGAQDEIRLKKFKESREVLKEHYPEKSAYLYGTHYLSAAVVCNFLIRMEPFSICSITIQGNEFDTSDRLFKNISEAYSLASKLITHDVRELIPEFFYLPDYLINMNKFMFGQTQNGNLVDNVVLPKWAKEDPREFIRMHREALECDYVSANIHRWIDLIFGYCQRGKMAEEKDNVFHSLFYEGTVDIFSPEYKSDNLMLHSIIDFINNFGQIPSQLFVKPHVCKKLNMQRILVSTRMTNSLFSVDSDMPIKRIPIFYNYIHALHPSNDFIKKIKSPVGSIVTVKSQKTIYISVIGKNSLLLPPDYKYYIMWNQVDHSLKFLVLETDKVVFCAEHYNLINVTIAAATKKNTIILGTKSGLLHIAVILNIATPKMSIWFIKKLTLHTSKITCISISSDQNVFLTCDNDGKSIIWNLSKYTYVKKIQVCNQPISCCYINHTNGYIITATKTKIYVWDINGCFIVDTTLDSPHTYINCIKMSQMYNWNNKNVIMAGCSDGIVRMWSIRHRKRLSLPSKIVSRGNSVNSEETQFCQAFPSNTDILISYEDYEEKSSVVTWECYLKLRGTLTKFTSYKRPDNHQPASITTISITLDHKMILIGDSLGRVFCWEVPSSSPSTTTDVWVDDDFCDSCSDCLIKFTDGDYFYLLDGNLKQGDTIAVLAATFIVPIVHHMLQ</sequence>
<dbReference type="InterPro" id="IPR011993">
    <property type="entry name" value="PH-like_dom_sf"/>
</dbReference>
<gene>
    <name evidence="7" type="ORF">A3Q56_03117</name>
</gene>
<evidence type="ECO:0000256" key="4">
    <source>
        <dbReference type="SAM" id="MobiDB-lite"/>
    </source>
</evidence>
<keyword evidence="1 3" id="KW-0853">WD repeat</keyword>
<dbReference type="Gene3D" id="2.130.10.10">
    <property type="entry name" value="YVTN repeat-like/Quinoprotein amine dehydrogenase"/>
    <property type="match status" value="1"/>
</dbReference>
<feature type="domain" description="BEACH" evidence="5">
    <location>
        <begin position="294"/>
        <end position="590"/>
    </location>
</feature>
<dbReference type="InterPro" id="IPR036372">
    <property type="entry name" value="BEACH_dom_sf"/>
</dbReference>